<reference evidence="2 3" key="1">
    <citation type="submission" date="2012-06" db="EMBL/GenBank/DDBJ databases">
        <title>Complete genome sequence of Corynebacterium terpenotabidum Y-11 (=DSM 44721).</title>
        <authorList>
            <person name="Ruckert C."/>
            <person name="Albersmeier A."/>
            <person name="Al-Dilaimi A."/>
            <person name="Szczepanowski R."/>
            <person name="Kalinowski J."/>
        </authorList>
    </citation>
    <scope>NUCLEOTIDE SEQUENCE [LARGE SCALE GENOMIC DNA]</scope>
    <source>
        <strain evidence="2 3">Y-11</strain>
    </source>
</reference>
<name>S4XE18_9CORY</name>
<gene>
    <name evidence="2" type="ORF">A606_08745</name>
</gene>
<protein>
    <submittedName>
        <fullName evidence="2">Uncharacterized protein</fullName>
    </submittedName>
</protein>
<evidence type="ECO:0000313" key="2">
    <source>
        <dbReference type="EMBL" id="AGP31392.1"/>
    </source>
</evidence>
<dbReference type="Proteomes" id="UP000014809">
    <property type="component" value="Chromosome"/>
</dbReference>
<dbReference type="KEGG" id="cter:A606_08745"/>
<accession>S4XE18</accession>
<dbReference type="HOGENOM" id="CLU_1508194_0_0_11"/>
<feature type="compositionally biased region" description="Polar residues" evidence="1">
    <location>
        <begin position="46"/>
        <end position="55"/>
    </location>
</feature>
<evidence type="ECO:0000256" key="1">
    <source>
        <dbReference type="SAM" id="MobiDB-lite"/>
    </source>
</evidence>
<feature type="compositionally biased region" description="Polar residues" evidence="1">
    <location>
        <begin position="167"/>
        <end position="178"/>
    </location>
</feature>
<feature type="compositionally biased region" description="Low complexity" evidence="1">
    <location>
        <begin position="93"/>
        <end position="112"/>
    </location>
</feature>
<feature type="compositionally biased region" description="Low complexity" evidence="1">
    <location>
        <begin position="138"/>
        <end position="159"/>
    </location>
</feature>
<dbReference type="EMBL" id="CP003696">
    <property type="protein sequence ID" value="AGP31392.1"/>
    <property type="molecule type" value="Genomic_DNA"/>
</dbReference>
<evidence type="ECO:0000313" key="3">
    <source>
        <dbReference type="Proteomes" id="UP000014809"/>
    </source>
</evidence>
<feature type="compositionally biased region" description="Pro residues" evidence="1">
    <location>
        <begin position="122"/>
        <end position="137"/>
    </location>
</feature>
<feature type="region of interest" description="Disordered" evidence="1">
    <location>
        <begin position="39"/>
        <end position="178"/>
    </location>
</feature>
<proteinExistence type="predicted"/>
<dbReference type="AlphaFoldDB" id="S4XE18"/>
<dbReference type="RefSeq" id="WP_020441748.1">
    <property type="nucleotide sequence ID" value="NC_021663.1"/>
</dbReference>
<dbReference type="PATRIC" id="fig|1200352.3.peg.1778"/>
<sequence>MVGFVVALAVGVITWHNFVPAREVLSSDDVVSSSVDSAIASASRSGPTSALSMSTPDERPEIPDPVHNGGVAVLSEDPYLPPNAWNGGDDLQPTAGNTGTTAATPTPEQTPGSTIGQDLPIPTIPGLPTVPEPPTPTLPSGSSGPETTTDTTLPSDTGTAETPPVSPDQSEPTETTAG</sequence>
<keyword evidence="3" id="KW-1185">Reference proteome</keyword>
<organism evidence="2 3">
    <name type="scientific">Corynebacterium terpenotabidum Y-11</name>
    <dbReference type="NCBI Taxonomy" id="1200352"/>
    <lineage>
        <taxon>Bacteria</taxon>
        <taxon>Bacillati</taxon>
        <taxon>Actinomycetota</taxon>
        <taxon>Actinomycetes</taxon>
        <taxon>Mycobacteriales</taxon>
        <taxon>Corynebacteriaceae</taxon>
        <taxon>Corynebacterium</taxon>
    </lineage>
</organism>